<feature type="signal peptide" evidence="10">
    <location>
        <begin position="1"/>
        <end position="20"/>
    </location>
</feature>
<dbReference type="OrthoDB" id="10020456at2759"/>
<reference evidence="11" key="1">
    <citation type="submission" date="2021-02" db="EMBL/GenBank/DDBJ databases">
        <authorList>
            <person name="Nowell W R."/>
        </authorList>
    </citation>
    <scope>NUCLEOTIDE SEQUENCE</scope>
</reference>
<protein>
    <submittedName>
        <fullName evidence="11">Uncharacterized protein</fullName>
    </submittedName>
</protein>
<keyword evidence="6" id="KW-0472">Membrane</keyword>
<keyword evidence="5" id="KW-1133">Transmembrane helix</keyword>
<feature type="region of interest" description="Disordered" evidence="9">
    <location>
        <begin position="813"/>
        <end position="839"/>
    </location>
</feature>
<feature type="disulfide bond" evidence="8">
    <location>
        <begin position="183"/>
        <end position="201"/>
    </location>
</feature>
<dbReference type="PROSITE" id="PS50068">
    <property type="entry name" value="LDLRA_2"/>
    <property type="match status" value="3"/>
</dbReference>
<dbReference type="InterPro" id="IPR050685">
    <property type="entry name" value="LDLR"/>
</dbReference>
<dbReference type="SMART" id="SM00192">
    <property type="entry name" value="LDLa"/>
    <property type="match status" value="4"/>
</dbReference>
<evidence type="ECO:0000256" key="7">
    <source>
        <dbReference type="ARBA" id="ARBA00023157"/>
    </source>
</evidence>
<name>A0A815C9K4_9BILA</name>
<feature type="compositionally biased region" description="Basic residues" evidence="9">
    <location>
        <begin position="824"/>
        <end position="839"/>
    </location>
</feature>
<evidence type="ECO:0000256" key="9">
    <source>
        <dbReference type="SAM" id="MobiDB-lite"/>
    </source>
</evidence>
<feature type="compositionally biased region" description="Polar residues" evidence="9">
    <location>
        <begin position="750"/>
        <end position="769"/>
    </location>
</feature>
<dbReference type="Gene3D" id="4.10.400.10">
    <property type="entry name" value="Low-density Lipoprotein Receptor"/>
    <property type="match status" value="4"/>
</dbReference>
<comment type="subcellular location">
    <subcellularLocation>
        <location evidence="2">Endomembrane system</location>
    </subcellularLocation>
    <subcellularLocation>
        <location evidence="1">Membrane</location>
        <topology evidence="1">Single-pass membrane protein</topology>
    </subcellularLocation>
</comment>
<dbReference type="EMBL" id="CAJOBC010027732">
    <property type="protein sequence ID" value="CAF4075694.1"/>
    <property type="molecule type" value="Genomic_DNA"/>
</dbReference>
<evidence type="ECO:0000256" key="1">
    <source>
        <dbReference type="ARBA" id="ARBA00004167"/>
    </source>
</evidence>
<feature type="compositionally biased region" description="Polar residues" evidence="9">
    <location>
        <begin position="1149"/>
        <end position="1161"/>
    </location>
</feature>
<feature type="chain" id="PRO_5036411382" evidence="10">
    <location>
        <begin position="21"/>
        <end position="1175"/>
    </location>
</feature>
<feature type="compositionally biased region" description="Low complexity" evidence="9">
    <location>
        <begin position="813"/>
        <end position="823"/>
    </location>
</feature>
<evidence type="ECO:0000256" key="3">
    <source>
        <dbReference type="ARBA" id="ARBA00022692"/>
    </source>
</evidence>
<dbReference type="CDD" id="cd00112">
    <property type="entry name" value="LDLa"/>
    <property type="match status" value="2"/>
</dbReference>
<dbReference type="PRINTS" id="PR00261">
    <property type="entry name" value="LDLRECEPTOR"/>
</dbReference>
<dbReference type="Proteomes" id="UP000663829">
    <property type="component" value="Unassembled WGS sequence"/>
</dbReference>
<dbReference type="InterPro" id="IPR036055">
    <property type="entry name" value="LDL_receptor-like_sf"/>
</dbReference>
<dbReference type="Proteomes" id="UP000681722">
    <property type="component" value="Unassembled WGS sequence"/>
</dbReference>
<evidence type="ECO:0000256" key="6">
    <source>
        <dbReference type="ARBA" id="ARBA00023136"/>
    </source>
</evidence>
<evidence type="ECO:0000313" key="12">
    <source>
        <dbReference type="EMBL" id="CAF4075694.1"/>
    </source>
</evidence>
<dbReference type="PROSITE" id="PS01209">
    <property type="entry name" value="LDLRA_1"/>
    <property type="match status" value="1"/>
</dbReference>
<comment type="caution">
    <text evidence="11">The sequence shown here is derived from an EMBL/GenBank/DDBJ whole genome shotgun (WGS) entry which is preliminary data.</text>
</comment>
<dbReference type="InterPro" id="IPR023415">
    <property type="entry name" value="LDLR_class-A_CS"/>
</dbReference>
<comment type="caution">
    <text evidence="8">Lacks conserved residue(s) required for the propagation of feature annotation.</text>
</comment>
<evidence type="ECO:0000256" key="5">
    <source>
        <dbReference type="ARBA" id="ARBA00022989"/>
    </source>
</evidence>
<feature type="region of interest" description="Disordered" evidence="9">
    <location>
        <begin position="1118"/>
        <end position="1175"/>
    </location>
</feature>
<organism evidence="11 13">
    <name type="scientific">Didymodactylos carnosus</name>
    <dbReference type="NCBI Taxonomy" id="1234261"/>
    <lineage>
        <taxon>Eukaryota</taxon>
        <taxon>Metazoa</taxon>
        <taxon>Spiralia</taxon>
        <taxon>Gnathifera</taxon>
        <taxon>Rotifera</taxon>
        <taxon>Eurotatoria</taxon>
        <taxon>Bdelloidea</taxon>
        <taxon>Philodinida</taxon>
        <taxon>Philodinidae</taxon>
        <taxon>Didymodactylos</taxon>
    </lineage>
</organism>
<proteinExistence type="predicted"/>
<gene>
    <name evidence="11" type="ORF">GPM918_LOCUS27545</name>
    <name evidence="12" type="ORF">SRO942_LOCUS27881</name>
</gene>
<keyword evidence="7 8" id="KW-1015">Disulfide bond</keyword>
<dbReference type="InterPro" id="IPR002172">
    <property type="entry name" value="LDrepeatLR_classA_rpt"/>
</dbReference>
<keyword evidence="3" id="KW-0812">Transmembrane</keyword>
<feature type="disulfide bond" evidence="8">
    <location>
        <begin position="539"/>
        <end position="554"/>
    </location>
</feature>
<evidence type="ECO:0000256" key="10">
    <source>
        <dbReference type="SAM" id="SignalP"/>
    </source>
</evidence>
<evidence type="ECO:0000313" key="11">
    <source>
        <dbReference type="EMBL" id="CAF1280704.1"/>
    </source>
</evidence>
<dbReference type="GO" id="GO:0012505">
    <property type="term" value="C:endomembrane system"/>
    <property type="evidence" value="ECO:0007669"/>
    <property type="project" value="UniProtKB-SubCell"/>
</dbReference>
<feature type="disulfide bond" evidence="8">
    <location>
        <begin position="195"/>
        <end position="210"/>
    </location>
</feature>
<dbReference type="Pfam" id="PF00057">
    <property type="entry name" value="Ldl_recept_a"/>
    <property type="match status" value="2"/>
</dbReference>
<keyword evidence="10" id="KW-0732">Signal</keyword>
<evidence type="ECO:0000256" key="2">
    <source>
        <dbReference type="ARBA" id="ARBA00004308"/>
    </source>
</evidence>
<dbReference type="SUPFAM" id="SSF57424">
    <property type="entry name" value="LDL receptor-like module"/>
    <property type="match status" value="3"/>
</dbReference>
<feature type="region of interest" description="Disordered" evidence="9">
    <location>
        <begin position="740"/>
        <end position="781"/>
    </location>
</feature>
<dbReference type="AlphaFoldDB" id="A0A815C9K4"/>
<accession>A0A815C9K4</accession>
<dbReference type="PANTHER" id="PTHR24270">
    <property type="entry name" value="LOW-DENSITY LIPOPROTEIN RECEPTOR-RELATED"/>
    <property type="match status" value="1"/>
</dbReference>
<dbReference type="GO" id="GO:0005886">
    <property type="term" value="C:plasma membrane"/>
    <property type="evidence" value="ECO:0007669"/>
    <property type="project" value="TreeGrafter"/>
</dbReference>
<feature type="disulfide bond" evidence="8">
    <location>
        <begin position="662"/>
        <end position="680"/>
    </location>
</feature>
<feature type="compositionally biased region" description="Low complexity" evidence="9">
    <location>
        <begin position="1122"/>
        <end position="1146"/>
    </location>
</feature>
<dbReference type="EMBL" id="CAJNOQ010011603">
    <property type="protein sequence ID" value="CAF1280704.1"/>
    <property type="molecule type" value="Genomic_DNA"/>
</dbReference>
<evidence type="ECO:0000256" key="8">
    <source>
        <dbReference type="PROSITE-ProRule" id="PRU00124"/>
    </source>
</evidence>
<keyword evidence="4" id="KW-0677">Repeat</keyword>
<feature type="disulfide bond" evidence="8">
    <location>
        <begin position="674"/>
        <end position="689"/>
    </location>
</feature>
<sequence length="1175" mass="134486">MSIVYIILIISTLCFLFVEPLFRDITTLSNNPSNSDLCSDIYAENVTSGIIHSLKYYGGQLHPSNVSCSWTVVNKQPEYSSSYFILSLRSVEYEARSVASTNSKYFLELILSSPTKLYRFDEISTSRTLYIPSSSFTINYISRVNNHQQYNSHIRTDPHVKRFLVEFIFVSDSNPTVDNYFKCKNSRYVAENWQCNCIDECGDGSDEENCSLKQCSEQPLVRPTQTCRRDEYWCLPQQQQSKLRSFYDYTIIAAKRIPWSSFEQEVEDESINDYWIKNEKTDLKGVCVPDVRLPCSPQLSNDCLYYSIPTRYQCSHSTESNYLTFVYRNDHGSIYIDSLTLENFFTDKKYASLCYVVVAQFQHKLKLSLNISGLLKPTDNKLSSAFELNVYDGSEQQQLLLHTYLSHHQYYPERKVIQLQTRVNHIATVVIRKKDNQQHPSYYPEYLTKLAQKQEPVQTVKTEHHDEDVLGYIDGTNRYNDTPVTDNNVITVKTNRYQRSTDGRYSVLVDVTYTQQICPDDKIPCGRYETKCYSKYERCDGKWDCISGDDELGCSSEHCPTMFSCDGTRTAYQQPHGLFGTQSPAEISNENVNILGNTANKIVDTSFSSARIQPQQQIQFPTSQRCYTWSERCNGYAFCHDKSDEKMCTKWFCNSKNGTFLCQNLRCIYETWLCDGADDCGDNSDETDCQTRLPRRIVTAAVIGSTVCCTLFIIALGCTCKLYHLRTAERRTTTRLLNPQRYIERHRQRQQAAVSTTPETNGVDTNNSTDSRRLAPPSYNQTMGFIDDNEERQIALAEHLRSAGLTNLIALPSTHSSRTSRSVSRSHHRRHRRHRHRRHCSLGDSLSRVTLLEPNNVPALSSNTNDNTIPNVSFIQTSSTRFQRLRSHLRQGLSLLRPSAAVSSSVQQQQSPIESTSTNFDIYERLPSIYFDNEDLQPLASTITLPPPSVVTTERPNYLTSDFIQVPPNRELPPPYTPVSIIEQQTKPSKTTRKEYWLMKTPEFWNKIVQAVPEILNDSSALGLCQDSVLFCENDDIKRLTQMVQDNPLLYKVVSQVLKEWTSTSNSNTAAKDIQLSPAAYYLNGHRFGSQLAIPRQQTNFNVMPRRITNEDFQRALERTSRGAATAASSQHQQPSPSSSSSSSHSTYRRQQPSTSRTTINMEHLRNALQSAQQR</sequence>
<keyword evidence="13" id="KW-1185">Reference proteome</keyword>
<feature type="non-terminal residue" evidence="11">
    <location>
        <position position="1175"/>
    </location>
</feature>
<evidence type="ECO:0000256" key="4">
    <source>
        <dbReference type="ARBA" id="ARBA00022737"/>
    </source>
</evidence>
<evidence type="ECO:0000313" key="13">
    <source>
        <dbReference type="Proteomes" id="UP000663829"/>
    </source>
</evidence>
<dbReference type="GO" id="GO:0016192">
    <property type="term" value="P:vesicle-mediated transport"/>
    <property type="evidence" value="ECO:0007669"/>
    <property type="project" value="UniProtKB-ARBA"/>
</dbReference>